<sequence length="392" mass="43532">MLRDRLFKGYVSSWMPVALFLLLTGMFWIGDRSLYHKLYYIMGAVPTLIVVCLCWRRFSFLREEPLFLLFIVFSFYVMLSLAWSPGAADYSKLKHPLYIGMLIVAVAAVGEHDMRRLVQALGLAGGVAALAALASSVAHVAAGQQARFEGFGALYNPLLTSHVYGFFAALWLGALLSSSRLRPLKLMMLVILVFLLFQTGSRTPFLALGFCFVWLLVLVADRRIVWLATALGIIAAAGLWLFGANLVERGLSYRPFIWVETWRQIMPALWFGHGYDADIDIVLTDVNVLLADPHNLTLAVVYQTGLIGGALWLAIYAYGFFGAWRLRSSGLVLISSTLLVYGFMAGMTEGGSFMSRPKEHWFLVWIPIAIHLAVLRKIKRSRAPGAPISAAA</sequence>
<keyword evidence="8" id="KW-1185">Reference proteome</keyword>
<feature type="transmembrane region" description="Helical" evidence="5">
    <location>
        <begin position="12"/>
        <end position="30"/>
    </location>
</feature>
<dbReference type="InterPro" id="IPR051533">
    <property type="entry name" value="WaaL-like"/>
</dbReference>
<evidence type="ECO:0000256" key="2">
    <source>
        <dbReference type="ARBA" id="ARBA00022692"/>
    </source>
</evidence>
<feature type="transmembrane region" description="Helical" evidence="5">
    <location>
        <begin position="154"/>
        <end position="176"/>
    </location>
</feature>
<feature type="transmembrane region" description="Helical" evidence="5">
    <location>
        <begin position="296"/>
        <end position="318"/>
    </location>
</feature>
<organism evidence="7 8">
    <name type="scientific">Ectopseudomonas guguanensis</name>
    <dbReference type="NCBI Taxonomy" id="1198456"/>
    <lineage>
        <taxon>Bacteria</taxon>
        <taxon>Pseudomonadati</taxon>
        <taxon>Pseudomonadota</taxon>
        <taxon>Gammaproteobacteria</taxon>
        <taxon>Pseudomonadales</taxon>
        <taxon>Pseudomonadaceae</taxon>
        <taxon>Ectopseudomonas</taxon>
    </lineage>
</organism>
<dbReference type="OrthoDB" id="8534453at2"/>
<feature type="transmembrane region" description="Helical" evidence="5">
    <location>
        <begin position="66"/>
        <end position="83"/>
    </location>
</feature>
<dbReference type="Pfam" id="PF04932">
    <property type="entry name" value="Wzy_C"/>
    <property type="match status" value="1"/>
</dbReference>
<proteinExistence type="predicted"/>
<feature type="transmembrane region" description="Helical" evidence="5">
    <location>
        <begin position="117"/>
        <end position="142"/>
    </location>
</feature>
<dbReference type="GO" id="GO:0016874">
    <property type="term" value="F:ligase activity"/>
    <property type="evidence" value="ECO:0007669"/>
    <property type="project" value="UniProtKB-KW"/>
</dbReference>
<dbReference type="PANTHER" id="PTHR37422:SF13">
    <property type="entry name" value="LIPOPOLYSACCHARIDE BIOSYNTHESIS PROTEIN PA4999-RELATED"/>
    <property type="match status" value="1"/>
</dbReference>
<feature type="domain" description="O-antigen ligase-related" evidence="6">
    <location>
        <begin position="188"/>
        <end position="313"/>
    </location>
</feature>
<accession>A0A1H0VCC4</accession>
<dbReference type="RefSeq" id="WP_090430363.1">
    <property type="nucleotide sequence ID" value="NZ_FNJJ01000005.1"/>
</dbReference>
<dbReference type="Proteomes" id="UP000199460">
    <property type="component" value="Unassembled WGS sequence"/>
</dbReference>
<evidence type="ECO:0000256" key="4">
    <source>
        <dbReference type="ARBA" id="ARBA00023136"/>
    </source>
</evidence>
<feature type="transmembrane region" description="Helical" evidence="5">
    <location>
        <begin position="224"/>
        <end position="247"/>
    </location>
</feature>
<feature type="transmembrane region" description="Helical" evidence="5">
    <location>
        <begin position="188"/>
        <end position="218"/>
    </location>
</feature>
<evidence type="ECO:0000256" key="5">
    <source>
        <dbReference type="SAM" id="Phobius"/>
    </source>
</evidence>
<keyword evidence="7" id="KW-0436">Ligase</keyword>
<feature type="transmembrane region" description="Helical" evidence="5">
    <location>
        <begin position="330"/>
        <end position="348"/>
    </location>
</feature>
<dbReference type="InterPro" id="IPR007016">
    <property type="entry name" value="O-antigen_ligase-rel_domated"/>
</dbReference>
<dbReference type="EMBL" id="FNJJ01000005">
    <property type="protein sequence ID" value="SDP75746.1"/>
    <property type="molecule type" value="Genomic_DNA"/>
</dbReference>
<dbReference type="GO" id="GO:0016020">
    <property type="term" value="C:membrane"/>
    <property type="evidence" value="ECO:0007669"/>
    <property type="project" value="UniProtKB-SubCell"/>
</dbReference>
<evidence type="ECO:0000256" key="3">
    <source>
        <dbReference type="ARBA" id="ARBA00022989"/>
    </source>
</evidence>
<dbReference type="AlphaFoldDB" id="A0A1H0VCC4"/>
<evidence type="ECO:0000256" key="1">
    <source>
        <dbReference type="ARBA" id="ARBA00004141"/>
    </source>
</evidence>
<dbReference type="GeneID" id="300931727"/>
<gene>
    <name evidence="7" type="ORF">SAMN05216213_105258</name>
</gene>
<feature type="transmembrane region" description="Helical" evidence="5">
    <location>
        <begin position="360"/>
        <end position="378"/>
    </location>
</feature>
<evidence type="ECO:0000313" key="7">
    <source>
        <dbReference type="EMBL" id="SDP75746.1"/>
    </source>
</evidence>
<keyword evidence="3 5" id="KW-1133">Transmembrane helix</keyword>
<name>A0A1H0VCC4_9GAMM</name>
<feature type="transmembrane region" description="Helical" evidence="5">
    <location>
        <begin position="36"/>
        <end position="54"/>
    </location>
</feature>
<comment type="subcellular location">
    <subcellularLocation>
        <location evidence="1">Membrane</location>
        <topology evidence="1">Multi-pass membrane protein</topology>
    </subcellularLocation>
</comment>
<protein>
    <submittedName>
        <fullName evidence="7">O-antigen ligase</fullName>
    </submittedName>
</protein>
<keyword evidence="4 5" id="KW-0472">Membrane</keyword>
<evidence type="ECO:0000259" key="6">
    <source>
        <dbReference type="Pfam" id="PF04932"/>
    </source>
</evidence>
<evidence type="ECO:0000313" key="8">
    <source>
        <dbReference type="Proteomes" id="UP000199460"/>
    </source>
</evidence>
<keyword evidence="2 5" id="KW-0812">Transmembrane</keyword>
<dbReference type="PANTHER" id="PTHR37422">
    <property type="entry name" value="TEICHURONIC ACID BIOSYNTHESIS PROTEIN TUAE"/>
    <property type="match status" value="1"/>
</dbReference>
<reference evidence="8" key="1">
    <citation type="submission" date="2016-10" db="EMBL/GenBank/DDBJ databases">
        <authorList>
            <person name="Varghese N."/>
            <person name="Submissions S."/>
        </authorList>
    </citation>
    <scope>NUCLEOTIDE SEQUENCE [LARGE SCALE GENOMIC DNA]</scope>
    <source>
        <strain evidence="8">JCM 18416</strain>
    </source>
</reference>